<dbReference type="RefSeq" id="WP_125977165.1">
    <property type="nucleotide sequence ID" value="NZ_BAAADY010000003.1"/>
</dbReference>
<organism evidence="3 4">
    <name type="scientific">Sphingomonas trueperi</name>
    <dbReference type="NCBI Taxonomy" id="53317"/>
    <lineage>
        <taxon>Bacteria</taxon>
        <taxon>Pseudomonadati</taxon>
        <taxon>Pseudomonadota</taxon>
        <taxon>Alphaproteobacteria</taxon>
        <taxon>Sphingomonadales</taxon>
        <taxon>Sphingomonadaceae</taxon>
        <taxon>Sphingomonas</taxon>
    </lineage>
</organism>
<feature type="signal peptide" evidence="2">
    <location>
        <begin position="1"/>
        <end position="27"/>
    </location>
</feature>
<gene>
    <name evidence="3" type="ORF">GGR89_002571</name>
</gene>
<protein>
    <recommendedName>
        <fullName evidence="5">Lectin-like protein BA14k</fullName>
    </recommendedName>
</protein>
<keyword evidence="1" id="KW-1133">Transmembrane helix</keyword>
<evidence type="ECO:0008006" key="5">
    <source>
        <dbReference type="Google" id="ProtNLM"/>
    </source>
</evidence>
<name>A0A7X5Y1V2_9SPHN</name>
<dbReference type="AlphaFoldDB" id="A0A7X5Y1V2"/>
<proteinExistence type="predicted"/>
<dbReference type="Proteomes" id="UP000531251">
    <property type="component" value="Unassembled WGS sequence"/>
</dbReference>
<feature type="transmembrane region" description="Helical" evidence="1">
    <location>
        <begin position="43"/>
        <end position="63"/>
    </location>
</feature>
<evidence type="ECO:0000313" key="3">
    <source>
        <dbReference type="EMBL" id="NJB98240.1"/>
    </source>
</evidence>
<keyword evidence="4" id="KW-1185">Reference proteome</keyword>
<evidence type="ECO:0000313" key="4">
    <source>
        <dbReference type="Proteomes" id="UP000531251"/>
    </source>
</evidence>
<accession>A0A7X5Y1V2</accession>
<sequence>MNQLAKKLVLGIATGASLLAAVAPAQAQDWRYRRHYYRDRGGDVAGAALVAGIAGLAIGAAISNDRRYDYDRRFYRERGYYPTDGYWYRDNYPRYRYYEYCSVRRVWDPYLGRPVLVRYCD</sequence>
<dbReference type="EMBL" id="JAATJB010000007">
    <property type="protein sequence ID" value="NJB98240.1"/>
    <property type="molecule type" value="Genomic_DNA"/>
</dbReference>
<keyword evidence="1" id="KW-0812">Transmembrane</keyword>
<evidence type="ECO:0000256" key="1">
    <source>
        <dbReference type="SAM" id="Phobius"/>
    </source>
</evidence>
<feature type="chain" id="PRO_5031533476" description="Lectin-like protein BA14k" evidence="2">
    <location>
        <begin position="28"/>
        <end position="121"/>
    </location>
</feature>
<evidence type="ECO:0000256" key="2">
    <source>
        <dbReference type="SAM" id="SignalP"/>
    </source>
</evidence>
<keyword evidence="2" id="KW-0732">Signal</keyword>
<comment type="caution">
    <text evidence="3">The sequence shown here is derived from an EMBL/GenBank/DDBJ whole genome shotgun (WGS) entry which is preliminary data.</text>
</comment>
<keyword evidence="1" id="KW-0472">Membrane</keyword>
<reference evidence="3 4" key="1">
    <citation type="submission" date="2020-03" db="EMBL/GenBank/DDBJ databases">
        <title>Genomic Encyclopedia of Type Strains, Phase IV (KMG-IV): sequencing the most valuable type-strain genomes for metagenomic binning, comparative biology and taxonomic classification.</title>
        <authorList>
            <person name="Goeker M."/>
        </authorList>
    </citation>
    <scope>NUCLEOTIDE SEQUENCE [LARGE SCALE GENOMIC DNA]</scope>
    <source>
        <strain evidence="3 4">DSM 7225</strain>
    </source>
</reference>